<dbReference type="PANTHER" id="PTHR37298:SF1">
    <property type="entry name" value="UPF0111 PROTEIN YKAA"/>
    <property type="match status" value="1"/>
</dbReference>
<evidence type="ECO:0000256" key="1">
    <source>
        <dbReference type="ARBA" id="ARBA00008591"/>
    </source>
</evidence>
<dbReference type="PANTHER" id="PTHR37298">
    <property type="entry name" value="UPF0111 PROTEIN YKAA"/>
    <property type="match status" value="1"/>
</dbReference>
<comment type="similarity">
    <text evidence="1">Belongs to the UPF0111 family.</text>
</comment>
<reference evidence="3 4" key="1">
    <citation type="journal article" date="2010" name="Stand. Genomic Sci.">
        <title>Complete genome sequence of Intrasporangium calvum type strain (7 KIP).</title>
        <authorList>
            <person name="Del Rio T.G."/>
            <person name="Chertkov O."/>
            <person name="Yasawong M."/>
            <person name="Lucas S."/>
            <person name="Deshpande S."/>
            <person name="Cheng J.F."/>
            <person name="Detter C."/>
            <person name="Tapia R."/>
            <person name="Han C."/>
            <person name="Goodwin L."/>
            <person name="Pitluck S."/>
            <person name="Liolios K."/>
            <person name="Ivanova N."/>
            <person name="Mavromatis K."/>
            <person name="Pati A."/>
            <person name="Chen A."/>
            <person name="Palaniappan K."/>
            <person name="Land M."/>
            <person name="Hauser L."/>
            <person name="Chang Y.J."/>
            <person name="Jeffries C.D."/>
            <person name="Rohde M."/>
            <person name="Pukall R."/>
            <person name="Sikorski J."/>
            <person name="Goker M."/>
            <person name="Woyke T."/>
            <person name="Bristow J."/>
            <person name="Eisen J.A."/>
            <person name="Markowitz V."/>
            <person name="Hugenholtz P."/>
            <person name="Kyrpides N.C."/>
            <person name="Klenk H.P."/>
            <person name="Lapidus A."/>
        </authorList>
    </citation>
    <scope>NUCLEOTIDE SEQUENCE [LARGE SCALE GENOMIC DNA]</scope>
    <source>
        <strain evidence="4">ATCC 23552 / DSM 43043 / JCM 3097 / NBRC 12989 / 7 KIP</strain>
    </source>
</reference>
<evidence type="ECO:0000313" key="4">
    <source>
        <dbReference type="Proteomes" id="UP000008914"/>
    </source>
</evidence>
<evidence type="ECO:0000313" key="3">
    <source>
        <dbReference type="EMBL" id="ADU49453.1"/>
    </source>
</evidence>
<dbReference type="HOGENOM" id="CLU_086031_3_0_11"/>
<protein>
    <submittedName>
        <fullName evidence="3">Phosphate transport regulator</fullName>
    </submittedName>
</protein>
<proteinExistence type="inferred from homology"/>
<dbReference type="InterPro" id="IPR018445">
    <property type="entry name" value="Put_Phosphate_transp_reg"/>
</dbReference>
<dbReference type="AlphaFoldDB" id="E6SAZ2"/>
<dbReference type="RefSeq" id="WP_013493765.1">
    <property type="nucleotide sequence ID" value="NC_014830.1"/>
</dbReference>
<dbReference type="eggNOG" id="COG1392">
    <property type="taxonomic scope" value="Bacteria"/>
</dbReference>
<dbReference type="InterPro" id="IPR052912">
    <property type="entry name" value="UPF0111_domain"/>
</dbReference>
<evidence type="ECO:0000256" key="2">
    <source>
        <dbReference type="SAM" id="Coils"/>
    </source>
</evidence>
<dbReference type="EMBL" id="CP002343">
    <property type="protein sequence ID" value="ADU49453.1"/>
    <property type="molecule type" value="Genomic_DNA"/>
</dbReference>
<name>E6SAZ2_INTC7</name>
<dbReference type="SUPFAM" id="SSF109755">
    <property type="entry name" value="PhoU-like"/>
    <property type="match status" value="1"/>
</dbReference>
<gene>
    <name evidence="3" type="ordered locus">Intca_2958</name>
</gene>
<sequence>MGFRLTPQDTSFYSLFATSAGLLVEATRELTKLLELGVPERTSIAERLRALENEADEATHELIKKVNTSFITPFDREDIHNLAAHLDDCMDHIEETADLIVLYRIGVLPEGMAEQIEILSRMAEVTAEAMPRLRSLNDLRSYWIEINRLENQADKLHRKMLADLFNNSHQDAVYIIKMKGVIDGFEEAADSFEKVAHTVEGIAVKES</sequence>
<keyword evidence="4" id="KW-1185">Reference proteome</keyword>
<dbReference type="InterPro" id="IPR038078">
    <property type="entry name" value="PhoU-like_sf"/>
</dbReference>
<dbReference type="Pfam" id="PF01865">
    <property type="entry name" value="PhoU_div"/>
    <property type="match status" value="1"/>
</dbReference>
<dbReference type="Proteomes" id="UP000008914">
    <property type="component" value="Chromosome"/>
</dbReference>
<dbReference type="Gene3D" id="1.20.58.220">
    <property type="entry name" value="Phosphate transport system protein phou homolog 2, domain 2"/>
    <property type="match status" value="1"/>
</dbReference>
<dbReference type="STRING" id="710696.Intca_2958"/>
<keyword evidence="2" id="KW-0175">Coiled coil</keyword>
<dbReference type="OrthoDB" id="9797568at2"/>
<organism evidence="3 4">
    <name type="scientific">Intrasporangium calvum (strain ATCC 23552 / DSM 43043 / JCM 3097 / NBRC 12989 / NCIMB 10167 / NRRL B-3866 / 7 KIP)</name>
    <dbReference type="NCBI Taxonomy" id="710696"/>
    <lineage>
        <taxon>Bacteria</taxon>
        <taxon>Bacillati</taxon>
        <taxon>Actinomycetota</taxon>
        <taxon>Actinomycetes</taxon>
        <taxon>Micrococcales</taxon>
        <taxon>Intrasporangiaceae</taxon>
        <taxon>Intrasporangium</taxon>
    </lineage>
</organism>
<feature type="coiled-coil region" evidence="2">
    <location>
        <begin position="41"/>
        <end position="68"/>
    </location>
</feature>
<dbReference type="KEGG" id="ica:Intca_2958"/>
<accession>E6SAZ2</accession>